<protein>
    <recommendedName>
        <fullName evidence="4">Speckle targeted PIP5K1A-regulated poly(A) polymerase</fullName>
        <ecNumber evidence="3">2.7.7.52</ecNumber>
    </recommendedName>
    <alternativeName>
        <fullName evidence="11">RNA-binding motif protein 21</fullName>
    </alternativeName>
    <alternativeName>
        <fullName evidence="12">U6 snRNA-specific terminal uridylyltransferase 1</fullName>
    </alternativeName>
</protein>
<name>A0A9W9ZYD3_9CNID</name>
<keyword evidence="9" id="KW-0067">ATP-binding</keyword>
<dbReference type="EMBL" id="MU825421">
    <property type="protein sequence ID" value="KAJ7390017.1"/>
    <property type="molecule type" value="Genomic_DNA"/>
</dbReference>
<dbReference type="GO" id="GO:0046872">
    <property type="term" value="F:metal ion binding"/>
    <property type="evidence" value="ECO:0007669"/>
    <property type="project" value="UniProtKB-KW"/>
</dbReference>
<keyword evidence="10" id="KW-0460">Magnesium</keyword>
<evidence type="ECO:0000256" key="1">
    <source>
        <dbReference type="ARBA" id="ARBA00001936"/>
    </source>
</evidence>
<feature type="compositionally biased region" description="Polar residues" evidence="17">
    <location>
        <begin position="697"/>
        <end position="707"/>
    </location>
</feature>
<evidence type="ECO:0000259" key="18">
    <source>
        <dbReference type="PROSITE" id="PS50102"/>
    </source>
</evidence>
<dbReference type="Gene3D" id="1.10.1410.10">
    <property type="match status" value="1"/>
</dbReference>
<sequence>MADQSAIGKQVFCDVCGVTLPSASLLPTHNKGKKHQKLLNLKQERENSSRKSIYVRGFQNSGSIEEELAKYFNVYGNVSNIFLDKDKGVFAIVEFTNEESVSTVLTQESLPHLNGKQLTVKERTVNKAAHQFKAQKSRKRKHDDSQQYPEGHGENKELAPFLSEDLIVKLKSSQITVEEQVNLLMEQLCLTDEDIKLRRLVCELLHEVFGEVYPYAAVVPFGSTVSGVGWKGSDLDVCLLTSEHVTSSQCDDTGVDYSLIINMLRSFAPGCVNIIPVLTAKCPLIKFTHQPSGLSCDLSVNNRLGVANSSLLHCYMSLDPRIPQLVFVVRAWAKAKALTVGRQLSNYALTLMVLYFLQTQNPPVVPSLQQGFDAWINKQSDSCSTKDHGSSEPLVVDIKSEMIDNWNCSFFADVARLSPSQNTKSLSQLLEEFFFFFSTEFDFANCVVSIRSGHGTSIASVLEELKGAECSEMDHEDTNRIANKEGPTCVKQSETEETAEKPKPISSSRLSVASSCSSSGSGKRTEFKISPLCVQDPFELVHNLTQNITVSALKHIIELMKIAHKICKDLNSGGDNPNATKLLDLLTVCRSAKKRKSSHCHSFFVEYQDISPQTFDASCSAKLTTPRGIFLFIVKTLEREFGLKCEMKSLAKRPCNSGQDLGMSQAAPAVTAPQVAQAVTVSQVTQAVTVSQVSQSLGETPTGSCTDTRNDSDAKEENDEARTSLEIDKNEDNFSAICTAFENTWTHCRKERRKSLQLQKQRNESSENDGKDASFESEKSEQTYPEKSEEPTSITLPQPKEFADVHTVASPILIFELYVNSAPQKDTKHGCTVSMEQVESKDFQLFGNFFTAYKKYFMGLTTK</sequence>
<evidence type="ECO:0000256" key="9">
    <source>
        <dbReference type="ARBA" id="ARBA00022840"/>
    </source>
</evidence>
<accession>A0A9W9ZYD3</accession>
<feature type="domain" description="RRM" evidence="18">
    <location>
        <begin position="51"/>
        <end position="130"/>
    </location>
</feature>
<feature type="region of interest" description="Disordered" evidence="17">
    <location>
        <begin position="693"/>
        <end position="727"/>
    </location>
</feature>
<evidence type="ECO:0000256" key="6">
    <source>
        <dbReference type="ARBA" id="ARBA00022695"/>
    </source>
</evidence>
<evidence type="ECO:0000256" key="8">
    <source>
        <dbReference type="ARBA" id="ARBA00022741"/>
    </source>
</evidence>
<evidence type="ECO:0000256" key="17">
    <source>
        <dbReference type="SAM" id="MobiDB-lite"/>
    </source>
</evidence>
<feature type="region of interest" description="Disordered" evidence="17">
    <location>
        <begin position="756"/>
        <end position="799"/>
    </location>
</feature>
<dbReference type="SUPFAM" id="SSF81301">
    <property type="entry name" value="Nucleotidyltransferase"/>
    <property type="match status" value="1"/>
</dbReference>
<dbReference type="InterPro" id="IPR043519">
    <property type="entry name" value="NT_sf"/>
</dbReference>
<reference evidence="19" key="1">
    <citation type="submission" date="2023-01" db="EMBL/GenBank/DDBJ databases">
        <title>Genome assembly of the deep-sea coral Lophelia pertusa.</title>
        <authorList>
            <person name="Herrera S."/>
            <person name="Cordes E."/>
        </authorList>
    </citation>
    <scope>NUCLEOTIDE SEQUENCE</scope>
    <source>
        <strain evidence="19">USNM1676648</strain>
        <tissue evidence="19">Polyp</tissue>
    </source>
</reference>
<dbReference type="GO" id="GO:0003723">
    <property type="term" value="F:RNA binding"/>
    <property type="evidence" value="ECO:0007669"/>
    <property type="project" value="UniProtKB-UniRule"/>
</dbReference>
<evidence type="ECO:0000256" key="3">
    <source>
        <dbReference type="ARBA" id="ARBA00012472"/>
    </source>
</evidence>
<comment type="cofactor">
    <cofactor evidence="1">
        <name>Mn(2+)</name>
        <dbReference type="ChEBI" id="CHEBI:29035"/>
    </cofactor>
</comment>
<comment type="function">
    <text evidence="13">Poly(A) polymerase that creates the 3'-poly(A) tail of specific pre-mRNAs. Localizes to nuclear speckles together with PIP5K1A and mediates polyadenylation of a select set of mRNAs, such as HMOX1. In addition to polyadenylation, it is also required for the 3'-end cleavage of pre-mRNAs: binds to the 3'UTR of targeted pre-mRNAs and promotes the recruitment and assembly of the CPSF complex on the 3'UTR of pre-mRNAs. In addition to adenylyltransferase activity, also has uridylyltransferase activity. However, the ATP ratio is higher than UTP in cells, suggesting that it functions primarily as a poly(A) polymerase. Acts as a specific terminal uridylyltransferase for U6 snRNA in vitro: responsible for a controlled elongation reaction that results in the restoration of the four 3'-terminal UMP-residues found in newly transcribed U6 snRNA. Not involved in replication-dependent histone mRNA degradation.</text>
</comment>
<dbReference type="CDD" id="cd05402">
    <property type="entry name" value="NT_PAP_TUTase"/>
    <property type="match status" value="1"/>
</dbReference>
<dbReference type="AlphaFoldDB" id="A0A9W9ZYD3"/>
<dbReference type="SUPFAM" id="SSF81631">
    <property type="entry name" value="PAP/OAS1 substrate-binding domain"/>
    <property type="match status" value="1"/>
</dbReference>
<feature type="region of interest" description="Disordered" evidence="17">
    <location>
        <begin position="481"/>
        <end position="525"/>
    </location>
</feature>
<feature type="compositionally biased region" description="Basic and acidic residues" evidence="17">
    <location>
        <begin position="708"/>
        <end position="727"/>
    </location>
</feature>
<evidence type="ECO:0000256" key="16">
    <source>
        <dbReference type="PROSITE-ProRule" id="PRU00176"/>
    </source>
</evidence>
<dbReference type="Pfam" id="PF12874">
    <property type="entry name" value="zf-met"/>
    <property type="match status" value="1"/>
</dbReference>
<dbReference type="InterPro" id="IPR013087">
    <property type="entry name" value="Znf_C2H2_type"/>
</dbReference>
<feature type="compositionally biased region" description="Low complexity" evidence="17">
    <location>
        <begin position="506"/>
        <end position="521"/>
    </location>
</feature>
<dbReference type="PROSITE" id="PS50102">
    <property type="entry name" value="RRM"/>
    <property type="match status" value="1"/>
</dbReference>
<keyword evidence="6" id="KW-0548">Nucleotidyltransferase</keyword>
<dbReference type="InterPro" id="IPR035979">
    <property type="entry name" value="RBD_domain_sf"/>
</dbReference>
<keyword evidence="20" id="KW-1185">Reference proteome</keyword>
<comment type="cofactor">
    <cofactor evidence="2">
        <name>Mg(2+)</name>
        <dbReference type="ChEBI" id="CHEBI:18420"/>
    </cofactor>
</comment>
<dbReference type="SUPFAM" id="SSF54928">
    <property type="entry name" value="RNA-binding domain, RBD"/>
    <property type="match status" value="1"/>
</dbReference>
<evidence type="ECO:0000256" key="15">
    <source>
        <dbReference type="ARBA" id="ARBA00049105"/>
    </source>
</evidence>
<dbReference type="InterPro" id="IPR000504">
    <property type="entry name" value="RRM_dom"/>
</dbReference>
<evidence type="ECO:0000256" key="4">
    <source>
        <dbReference type="ARBA" id="ARBA00021679"/>
    </source>
</evidence>
<evidence type="ECO:0000256" key="10">
    <source>
        <dbReference type="ARBA" id="ARBA00022842"/>
    </source>
</evidence>
<evidence type="ECO:0000256" key="13">
    <source>
        <dbReference type="ARBA" id="ARBA00045789"/>
    </source>
</evidence>
<comment type="catalytic activity">
    <reaction evidence="15">
        <text>RNA(n) + UTP = RNA(n)-3'-uridine ribonucleotide + diphosphate</text>
        <dbReference type="Rhea" id="RHEA:14785"/>
        <dbReference type="Rhea" id="RHEA-COMP:14527"/>
        <dbReference type="Rhea" id="RHEA-COMP:17348"/>
        <dbReference type="ChEBI" id="CHEBI:33019"/>
        <dbReference type="ChEBI" id="CHEBI:46398"/>
        <dbReference type="ChEBI" id="CHEBI:140395"/>
        <dbReference type="ChEBI" id="CHEBI:173116"/>
        <dbReference type="EC" id="2.7.7.52"/>
    </reaction>
</comment>
<evidence type="ECO:0000256" key="5">
    <source>
        <dbReference type="ARBA" id="ARBA00022679"/>
    </source>
</evidence>
<dbReference type="InterPro" id="IPR012677">
    <property type="entry name" value="Nucleotide-bd_a/b_plait_sf"/>
</dbReference>
<dbReference type="OrthoDB" id="5990008at2759"/>
<dbReference type="Pfam" id="PF03828">
    <property type="entry name" value="PAP_assoc"/>
    <property type="match status" value="1"/>
</dbReference>
<organism evidence="19 20">
    <name type="scientific">Desmophyllum pertusum</name>
    <dbReference type="NCBI Taxonomy" id="174260"/>
    <lineage>
        <taxon>Eukaryota</taxon>
        <taxon>Metazoa</taxon>
        <taxon>Cnidaria</taxon>
        <taxon>Anthozoa</taxon>
        <taxon>Hexacorallia</taxon>
        <taxon>Scleractinia</taxon>
        <taxon>Caryophylliina</taxon>
        <taxon>Caryophylliidae</taxon>
        <taxon>Desmophyllum</taxon>
    </lineage>
</organism>
<dbReference type="Gene3D" id="3.30.460.10">
    <property type="entry name" value="Beta Polymerase, domain 2"/>
    <property type="match status" value="1"/>
</dbReference>
<feature type="region of interest" description="Disordered" evidence="17">
    <location>
        <begin position="131"/>
        <end position="155"/>
    </location>
</feature>
<dbReference type="InterPro" id="IPR036236">
    <property type="entry name" value="Znf_C2H2_sf"/>
</dbReference>
<dbReference type="GO" id="GO:0031123">
    <property type="term" value="P:RNA 3'-end processing"/>
    <property type="evidence" value="ECO:0007669"/>
    <property type="project" value="TreeGrafter"/>
</dbReference>
<comment type="caution">
    <text evidence="19">The sequence shown here is derived from an EMBL/GenBank/DDBJ whole genome shotgun (WGS) entry which is preliminary data.</text>
</comment>
<dbReference type="PROSITE" id="PS00028">
    <property type="entry name" value="ZINC_FINGER_C2H2_1"/>
    <property type="match status" value="1"/>
</dbReference>
<evidence type="ECO:0000256" key="11">
    <source>
        <dbReference type="ARBA" id="ARBA00030790"/>
    </source>
</evidence>
<dbReference type="Pfam" id="PF17797">
    <property type="entry name" value="RL"/>
    <property type="match status" value="1"/>
</dbReference>
<dbReference type="GO" id="GO:1990817">
    <property type="term" value="F:poly(A) RNA polymerase activity"/>
    <property type="evidence" value="ECO:0007669"/>
    <property type="project" value="TreeGrafter"/>
</dbReference>
<dbReference type="GO" id="GO:0005524">
    <property type="term" value="F:ATP binding"/>
    <property type="evidence" value="ECO:0007669"/>
    <property type="project" value="UniProtKB-KW"/>
</dbReference>
<evidence type="ECO:0000313" key="19">
    <source>
        <dbReference type="EMBL" id="KAJ7390017.1"/>
    </source>
</evidence>
<proteinExistence type="predicted"/>
<dbReference type="Proteomes" id="UP001163046">
    <property type="component" value="Unassembled WGS sequence"/>
</dbReference>
<feature type="compositionally biased region" description="Basic and acidic residues" evidence="17">
    <location>
        <begin position="761"/>
        <end position="790"/>
    </location>
</feature>
<dbReference type="EC" id="2.7.7.52" evidence="3"/>
<dbReference type="SMART" id="SM00360">
    <property type="entry name" value="RRM"/>
    <property type="match status" value="1"/>
</dbReference>
<evidence type="ECO:0000256" key="14">
    <source>
        <dbReference type="ARBA" id="ARBA00046411"/>
    </source>
</evidence>
<dbReference type="GO" id="GO:0050265">
    <property type="term" value="F:RNA uridylyltransferase activity"/>
    <property type="evidence" value="ECO:0007669"/>
    <property type="project" value="UniProtKB-EC"/>
</dbReference>
<dbReference type="InterPro" id="IPR054708">
    <property type="entry name" value="MTPAP-like_central"/>
</dbReference>
<keyword evidence="5" id="KW-0808">Transferase</keyword>
<evidence type="ECO:0000313" key="20">
    <source>
        <dbReference type="Proteomes" id="UP001163046"/>
    </source>
</evidence>
<dbReference type="PANTHER" id="PTHR12271">
    <property type="entry name" value="POLY A POLYMERASE CID PAP -RELATED"/>
    <property type="match status" value="1"/>
</dbReference>
<evidence type="ECO:0000256" key="7">
    <source>
        <dbReference type="ARBA" id="ARBA00022723"/>
    </source>
</evidence>
<evidence type="ECO:0000256" key="2">
    <source>
        <dbReference type="ARBA" id="ARBA00001946"/>
    </source>
</evidence>
<comment type="subunit">
    <text evidence="14">Associates with the cleavage and polyadenylation specificity factor (CPSF) complex. Interacts with CPSF1 and CPSF3; the interaction is direct. Interacts with PIP5K1A.</text>
</comment>
<dbReference type="Gene3D" id="3.30.160.60">
    <property type="entry name" value="Classic Zinc Finger"/>
    <property type="match status" value="1"/>
</dbReference>
<dbReference type="InterPro" id="IPR041252">
    <property type="entry name" value="RL"/>
</dbReference>
<gene>
    <name evidence="19" type="primary">TUT1</name>
    <name evidence="19" type="ORF">OS493_027541</name>
</gene>
<dbReference type="Pfam" id="PF22600">
    <property type="entry name" value="MTPAP-like_central"/>
    <property type="match status" value="1"/>
</dbReference>
<keyword evidence="16" id="KW-0694">RNA-binding</keyword>
<dbReference type="Gene3D" id="3.30.70.330">
    <property type="match status" value="1"/>
</dbReference>
<keyword evidence="8" id="KW-0547">Nucleotide-binding</keyword>
<keyword evidence="7" id="KW-0479">Metal-binding</keyword>
<dbReference type="SUPFAM" id="SSF57667">
    <property type="entry name" value="beta-beta-alpha zinc fingers"/>
    <property type="match status" value="1"/>
</dbReference>
<evidence type="ECO:0000256" key="12">
    <source>
        <dbReference type="ARBA" id="ARBA00033036"/>
    </source>
</evidence>
<dbReference type="PANTHER" id="PTHR12271:SF127">
    <property type="entry name" value="SPECKLE TARGETED PIP5K1A-REGULATED POLY(A) POLYMERASE"/>
    <property type="match status" value="1"/>
</dbReference>
<dbReference type="InterPro" id="IPR002058">
    <property type="entry name" value="PAP_assoc"/>
</dbReference>